<dbReference type="InterPro" id="IPR039426">
    <property type="entry name" value="TonB-dep_rcpt-like"/>
</dbReference>
<evidence type="ECO:0000256" key="10">
    <source>
        <dbReference type="ARBA" id="ARBA00023077"/>
    </source>
</evidence>
<dbReference type="InterPro" id="IPR037066">
    <property type="entry name" value="Plug_dom_sf"/>
</dbReference>
<dbReference type="Gene3D" id="3.55.50.30">
    <property type="match status" value="1"/>
</dbReference>
<dbReference type="SUPFAM" id="SSF56935">
    <property type="entry name" value="Porins"/>
    <property type="match status" value="1"/>
</dbReference>
<evidence type="ECO:0000256" key="16">
    <source>
        <dbReference type="SAM" id="SignalP"/>
    </source>
</evidence>
<evidence type="ECO:0000256" key="1">
    <source>
        <dbReference type="ARBA" id="ARBA00004571"/>
    </source>
</evidence>
<dbReference type="NCBIfam" id="TIGR01783">
    <property type="entry name" value="TonB-siderophor"/>
    <property type="match status" value="1"/>
</dbReference>
<evidence type="ECO:0000313" key="19">
    <source>
        <dbReference type="Proteomes" id="UP000305131"/>
    </source>
</evidence>
<dbReference type="Proteomes" id="UP000305131">
    <property type="component" value="Unassembled WGS sequence"/>
</dbReference>
<keyword evidence="12 18" id="KW-0675">Receptor</keyword>
<reference evidence="18 19" key="1">
    <citation type="submission" date="2019-05" db="EMBL/GenBank/DDBJ databases">
        <authorList>
            <person name="Zhou X."/>
        </authorList>
    </citation>
    <scope>NUCLEOTIDE SEQUENCE [LARGE SCALE GENOMIC DNA]</scope>
    <source>
        <strain evidence="18 19">DSM 432</strain>
    </source>
</reference>
<evidence type="ECO:0000256" key="6">
    <source>
        <dbReference type="ARBA" id="ARBA00022692"/>
    </source>
</evidence>
<dbReference type="CDD" id="cd01347">
    <property type="entry name" value="ligand_gated_channel"/>
    <property type="match status" value="1"/>
</dbReference>
<dbReference type="Pfam" id="PF07715">
    <property type="entry name" value="Plug"/>
    <property type="match status" value="1"/>
</dbReference>
<dbReference type="InterPro" id="IPR012910">
    <property type="entry name" value="Plug_dom"/>
</dbReference>
<evidence type="ECO:0000256" key="3">
    <source>
        <dbReference type="ARBA" id="ARBA00022448"/>
    </source>
</evidence>
<dbReference type="InterPro" id="IPR000531">
    <property type="entry name" value="Beta-barrel_TonB"/>
</dbReference>
<organism evidence="18 19">
    <name type="scientific">Xanthobacter autotrophicus</name>
    <dbReference type="NCBI Taxonomy" id="280"/>
    <lineage>
        <taxon>Bacteria</taxon>
        <taxon>Pseudomonadati</taxon>
        <taxon>Pseudomonadota</taxon>
        <taxon>Alphaproteobacteria</taxon>
        <taxon>Hyphomicrobiales</taxon>
        <taxon>Xanthobacteraceae</taxon>
        <taxon>Xanthobacter</taxon>
    </lineage>
</organism>
<sequence length="863" mass="93460">MLDYRCRRPSRVSGKVIRLGLGLGLLASTAISSGFTASAAMAQQAAAIAFAIPPSSLTSALTAFGDRANLQVLYAADLARGVQSPGVSGTLAPAQALSRLLAGTGLTYRFTSANTVTIARPAASGGGASPEGGVQLDTVTVEADGVAGPFVAIDTSTGMKMDVPLREVPQSISVVTRQQMDDRGVQTLSDAIDYSAGVSASPYGQDNRFEQFVIRGFDENLLGVYRDGMRMPTAGFAGFRQEPYGLARVDVLRGPTSTLYGLNNPGGLVNLISKLPVVGSQFGEIWTSYGSFDNIQTGFDINGAGVDGSNLTYRFTGLVRWADTQVDYVPNDRIYLAPTLTWTPNADTTLTVFANLQQDRTGDTYQLLPAEGTLYPSVYGKIPTSRFLGVPDWSKYDATQYSGGYFFEHRADNGWTLRQNLRYASVDVDYRTAYPIAAYGDTTTLLRTAQENNQTLGVFTIDNQAQYDSDLGFAKNQVVFGLDYSNTQQDGTQYGGTLQSLITGSSPVGPINPYFPVYNSTVAPLINTLNTSQELSQTGLYAQDMFKLHDKWVFTFGGRYDWVQTESSTQSPVLAQLAPLLNYYYGVNVPSTFQTSANNGAFSGRVGLSYLFDNGLTPYVSYSSSFNVVPGFTQSSVTVDTDYGPLPISYALLPLKPETGEQYEVGLKYQPNTGKSYIQTSLYQLTKQNAVSFDTTDPMQQAYYQTGEIQVRGFEVDGAVDFENGFKLLAAYTYLHAEVTADIPPAGEPSIVGNTPERVPAHLASAWLDYTFQDGTLKGFGLGAGVRYVGSTWGDRENTIYVPSYTLVDAAVRYAKDSWLFSVTAKNLFDNAYVGTCSSIADTYIGCSYGQTRTITAQVTYKW</sequence>
<keyword evidence="4 14" id="KW-1134">Transmembrane beta strand</keyword>
<dbReference type="InterPro" id="IPR036942">
    <property type="entry name" value="Beta-barrel_TonB_sf"/>
</dbReference>
<evidence type="ECO:0000256" key="2">
    <source>
        <dbReference type="ARBA" id="ARBA00009810"/>
    </source>
</evidence>
<comment type="caution">
    <text evidence="18">The sequence shown here is derived from an EMBL/GenBank/DDBJ whole genome shotgun (WGS) entry which is preliminary data.</text>
</comment>
<keyword evidence="13 14" id="KW-0998">Cell outer membrane</keyword>
<evidence type="ECO:0000259" key="17">
    <source>
        <dbReference type="SMART" id="SM00965"/>
    </source>
</evidence>
<dbReference type="Pfam" id="PF00593">
    <property type="entry name" value="TonB_dep_Rec_b-barrel"/>
    <property type="match status" value="1"/>
</dbReference>
<evidence type="ECO:0000256" key="12">
    <source>
        <dbReference type="ARBA" id="ARBA00023170"/>
    </source>
</evidence>
<keyword evidence="7 16" id="KW-0732">Signal</keyword>
<evidence type="ECO:0000256" key="9">
    <source>
        <dbReference type="ARBA" id="ARBA00023065"/>
    </source>
</evidence>
<feature type="chain" id="PRO_5025400132" evidence="16">
    <location>
        <begin position="43"/>
        <end position="863"/>
    </location>
</feature>
<evidence type="ECO:0000256" key="8">
    <source>
        <dbReference type="ARBA" id="ARBA00023004"/>
    </source>
</evidence>
<dbReference type="GO" id="GO:0009279">
    <property type="term" value="C:cell outer membrane"/>
    <property type="evidence" value="ECO:0007669"/>
    <property type="project" value="UniProtKB-SubCell"/>
</dbReference>
<dbReference type="EMBL" id="VAUP01000022">
    <property type="protein sequence ID" value="TLX43052.1"/>
    <property type="molecule type" value="Genomic_DNA"/>
</dbReference>
<dbReference type="Pfam" id="PF07660">
    <property type="entry name" value="STN"/>
    <property type="match status" value="1"/>
</dbReference>
<proteinExistence type="inferred from homology"/>
<feature type="signal peptide" evidence="16">
    <location>
        <begin position="1"/>
        <end position="42"/>
    </location>
</feature>
<evidence type="ECO:0000256" key="15">
    <source>
        <dbReference type="RuleBase" id="RU003357"/>
    </source>
</evidence>
<evidence type="ECO:0000256" key="11">
    <source>
        <dbReference type="ARBA" id="ARBA00023136"/>
    </source>
</evidence>
<evidence type="ECO:0000256" key="4">
    <source>
        <dbReference type="ARBA" id="ARBA00022452"/>
    </source>
</evidence>
<evidence type="ECO:0000256" key="13">
    <source>
        <dbReference type="ARBA" id="ARBA00023237"/>
    </source>
</evidence>
<gene>
    <name evidence="18" type="ORF">FBQ73_10415</name>
</gene>
<feature type="domain" description="Secretin/TonB short N-terminal" evidence="17">
    <location>
        <begin position="70"/>
        <end position="121"/>
    </location>
</feature>
<dbReference type="GO" id="GO:0038023">
    <property type="term" value="F:signaling receptor activity"/>
    <property type="evidence" value="ECO:0007669"/>
    <property type="project" value="InterPro"/>
</dbReference>
<evidence type="ECO:0000256" key="14">
    <source>
        <dbReference type="PROSITE-ProRule" id="PRU01360"/>
    </source>
</evidence>
<dbReference type="GO" id="GO:0015344">
    <property type="term" value="F:siderophore uptake transmembrane transporter activity"/>
    <property type="evidence" value="ECO:0007669"/>
    <property type="project" value="TreeGrafter"/>
</dbReference>
<keyword evidence="6 14" id="KW-0812">Transmembrane</keyword>
<evidence type="ECO:0000256" key="5">
    <source>
        <dbReference type="ARBA" id="ARBA00022496"/>
    </source>
</evidence>
<dbReference type="Gene3D" id="2.170.130.10">
    <property type="entry name" value="TonB-dependent receptor, plug domain"/>
    <property type="match status" value="1"/>
</dbReference>
<dbReference type="InterPro" id="IPR010105">
    <property type="entry name" value="TonB_sidphr_rcpt"/>
</dbReference>
<evidence type="ECO:0000256" key="7">
    <source>
        <dbReference type="ARBA" id="ARBA00022729"/>
    </source>
</evidence>
<protein>
    <submittedName>
        <fullName evidence="18">TonB-dependent siderophore receptor</fullName>
    </submittedName>
</protein>
<dbReference type="SMART" id="SM00965">
    <property type="entry name" value="STN"/>
    <property type="match status" value="1"/>
</dbReference>
<keyword evidence="8" id="KW-0408">Iron</keyword>
<keyword evidence="11 14" id="KW-0472">Membrane</keyword>
<dbReference type="PROSITE" id="PS52016">
    <property type="entry name" value="TONB_DEPENDENT_REC_3"/>
    <property type="match status" value="1"/>
</dbReference>
<keyword evidence="10 15" id="KW-0798">TonB box</keyword>
<keyword evidence="5" id="KW-0410">Iron transport</keyword>
<accession>A0A6C1KFP3</accession>
<dbReference type="Gene3D" id="2.40.170.20">
    <property type="entry name" value="TonB-dependent receptor, beta-barrel domain"/>
    <property type="match status" value="1"/>
</dbReference>
<dbReference type="PANTHER" id="PTHR32552:SF68">
    <property type="entry name" value="FERRICHROME OUTER MEMBRANE TRANSPORTER_PHAGE RECEPTOR"/>
    <property type="match status" value="1"/>
</dbReference>
<evidence type="ECO:0000313" key="18">
    <source>
        <dbReference type="EMBL" id="TLX43052.1"/>
    </source>
</evidence>
<keyword evidence="3 14" id="KW-0813">Transport</keyword>
<comment type="similarity">
    <text evidence="2 14 15">Belongs to the TonB-dependent receptor family.</text>
</comment>
<dbReference type="GO" id="GO:0015891">
    <property type="term" value="P:siderophore transport"/>
    <property type="evidence" value="ECO:0007669"/>
    <property type="project" value="InterPro"/>
</dbReference>
<name>A0A6C1KFP3_XANAU</name>
<dbReference type="OrthoDB" id="9760333at2"/>
<keyword evidence="9" id="KW-0406">Ion transport</keyword>
<dbReference type="AlphaFoldDB" id="A0A6C1KFP3"/>
<dbReference type="InterPro" id="IPR011662">
    <property type="entry name" value="Secretin/TonB_short_N"/>
</dbReference>
<dbReference type="PANTHER" id="PTHR32552">
    <property type="entry name" value="FERRICHROME IRON RECEPTOR-RELATED"/>
    <property type="match status" value="1"/>
</dbReference>
<comment type="subcellular location">
    <subcellularLocation>
        <location evidence="1 14">Cell outer membrane</location>
        <topology evidence="1 14">Multi-pass membrane protein</topology>
    </subcellularLocation>
</comment>
<dbReference type="FunFam" id="2.170.130.10:FF:000001">
    <property type="entry name" value="Catecholate siderophore TonB-dependent receptor"/>
    <property type="match status" value="1"/>
</dbReference>